<gene>
    <name evidence="1" type="ORF">C450_01879</name>
</gene>
<dbReference type="RefSeq" id="WP_005039304.1">
    <property type="nucleotide sequence ID" value="NZ_AOME01000013.1"/>
</dbReference>
<name>M0NCB0_9EURY</name>
<accession>M0NCB0</accession>
<reference evidence="1 2" key="1">
    <citation type="journal article" date="2014" name="PLoS Genet.">
        <title>Phylogenetically driven sequencing of extremely halophilic archaea reveals strategies for static and dynamic osmo-response.</title>
        <authorList>
            <person name="Becker E.A."/>
            <person name="Seitzer P.M."/>
            <person name="Tritt A."/>
            <person name="Larsen D."/>
            <person name="Krusor M."/>
            <person name="Yao A.I."/>
            <person name="Wu D."/>
            <person name="Madern D."/>
            <person name="Eisen J.A."/>
            <person name="Darling A.E."/>
            <person name="Facciotti M.T."/>
        </authorList>
    </citation>
    <scope>NUCLEOTIDE SEQUENCE [LARGE SCALE GENOMIC DNA]</scope>
    <source>
        <strain evidence="1 2">DSM 8989</strain>
    </source>
</reference>
<sequence>MLSLDEAENLGAVAQEAALITRDTTLGVSDEEDITDEFIHNLVSKLNSASMKHLVAADELSKINPRAESVVGADFIFMVVYATRAAITDWGFLSQAKYYANATNRSGATTKLVDQCNTMQGHTPASFANIYYNDTYRFFPASQLVADGLADTKLSLPEMSKKFSNRATRNFFKEVFYGLWGDRWVAQHYNQLLEANSSDDVPNRTAATDGGENVSAKRVVITIVKERDVNYRVTDELGYEDAEMFSDRDI</sequence>
<dbReference type="EMBL" id="AOME01000013">
    <property type="protein sequence ID" value="EMA55476.1"/>
    <property type="molecule type" value="Genomic_DNA"/>
</dbReference>
<evidence type="ECO:0000313" key="2">
    <source>
        <dbReference type="Proteomes" id="UP000011625"/>
    </source>
</evidence>
<dbReference type="Proteomes" id="UP000011625">
    <property type="component" value="Unassembled WGS sequence"/>
</dbReference>
<comment type="caution">
    <text evidence="1">The sequence shown here is derived from an EMBL/GenBank/DDBJ whole genome shotgun (WGS) entry which is preliminary data.</text>
</comment>
<proteinExistence type="predicted"/>
<organism evidence="1 2">
    <name type="scientific">Halococcus salifodinae DSM 8989</name>
    <dbReference type="NCBI Taxonomy" id="1227456"/>
    <lineage>
        <taxon>Archaea</taxon>
        <taxon>Methanobacteriati</taxon>
        <taxon>Methanobacteriota</taxon>
        <taxon>Stenosarchaea group</taxon>
        <taxon>Halobacteria</taxon>
        <taxon>Halobacteriales</taxon>
        <taxon>Halococcaceae</taxon>
        <taxon>Halococcus</taxon>
    </lineage>
</organism>
<dbReference type="AlphaFoldDB" id="M0NCB0"/>
<evidence type="ECO:0000313" key="1">
    <source>
        <dbReference type="EMBL" id="EMA55476.1"/>
    </source>
</evidence>
<protein>
    <submittedName>
        <fullName evidence="1">Uncharacterized protein</fullName>
    </submittedName>
</protein>
<keyword evidence="2" id="KW-1185">Reference proteome</keyword>